<evidence type="ECO:0000256" key="7">
    <source>
        <dbReference type="NCBIfam" id="TIGR00112"/>
    </source>
</evidence>
<dbReference type="HAMAP" id="MF_01925">
    <property type="entry name" value="P5C_reductase"/>
    <property type="match status" value="1"/>
</dbReference>
<dbReference type="Proteomes" id="UP000191200">
    <property type="component" value="Chromosome"/>
</dbReference>
<accession>A0A1J0A5V8</accession>
<dbReference type="PANTHER" id="PTHR11645">
    <property type="entry name" value="PYRROLINE-5-CARBOXYLATE REDUCTASE"/>
    <property type="match status" value="1"/>
</dbReference>
<dbReference type="PIRSF" id="PIRSF000193">
    <property type="entry name" value="Pyrrol-5-carb_rd"/>
    <property type="match status" value="1"/>
</dbReference>
<dbReference type="FunFam" id="1.10.3730.10:FF:000001">
    <property type="entry name" value="Pyrroline-5-carboxylate reductase"/>
    <property type="match status" value="1"/>
</dbReference>
<proteinExistence type="inferred from homology"/>
<dbReference type="EMBL" id="CP017267">
    <property type="protein sequence ID" value="APB31312.1"/>
    <property type="molecule type" value="Genomic_DNA"/>
</dbReference>
<comment type="similarity">
    <text evidence="1 6 8">Belongs to the pyrroline-5-carboxylate reductase family.</text>
</comment>
<feature type="domain" description="Pyrroline-5-carboxylate reductase dimerisation" evidence="10">
    <location>
        <begin position="161"/>
        <end position="258"/>
    </location>
</feature>
<dbReference type="InterPro" id="IPR029036">
    <property type="entry name" value="P5CR_dimer"/>
</dbReference>
<feature type="domain" description="Pyrroline-5-carboxylate reductase catalytic N-terminal" evidence="9">
    <location>
        <begin position="2"/>
        <end position="96"/>
    </location>
</feature>
<dbReference type="SUPFAM" id="SSF48179">
    <property type="entry name" value="6-phosphogluconate dehydrogenase C-terminal domain-like"/>
    <property type="match status" value="1"/>
</dbReference>
<dbReference type="PROSITE" id="PS00521">
    <property type="entry name" value="P5CR"/>
    <property type="match status" value="1"/>
</dbReference>
<comment type="catalytic activity">
    <reaction evidence="6 8">
        <text>L-proline + NADP(+) = (S)-1-pyrroline-5-carboxylate + NADPH + 2 H(+)</text>
        <dbReference type="Rhea" id="RHEA:14109"/>
        <dbReference type="ChEBI" id="CHEBI:15378"/>
        <dbReference type="ChEBI" id="CHEBI:17388"/>
        <dbReference type="ChEBI" id="CHEBI:57783"/>
        <dbReference type="ChEBI" id="CHEBI:58349"/>
        <dbReference type="ChEBI" id="CHEBI:60039"/>
        <dbReference type="EC" id="1.5.1.2"/>
    </reaction>
</comment>
<dbReference type="GO" id="GO:0055129">
    <property type="term" value="P:L-proline biosynthetic process"/>
    <property type="evidence" value="ECO:0007669"/>
    <property type="project" value="UniProtKB-UniRule"/>
</dbReference>
<keyword evidence="12" id="KW-1185">Reference proteome</keyword>
<evidence type="ECO:0000256" key="6">
    <source>
        <dbReference type="HAMAP-Rule" id="MF_01925"/>
    </source>
</evidence>
<dbReference type="SUPFAM" id="SSF51735">
    <property type="entry name" value="NAD(P)-binding Rossmann-fold domains"/>
    <property type="match status" value="1"/>
</dbReference>
<evidence type="ECO:0000313" key="12">
    <source>
        <dbReference type="Proteomes" id="UP000191200"/>
    </source>
</evidence>
<dbReference type="GO" id="GO:0005737">
    <property type="term" value="C:cytoplasm"/>
    <property type="evidence" value="ECO:0007669"/>
    <property type="project" value="UniProtKB-SubCell"/>
</dbReference>
<evidence type="ECO:0000259" key="10">
    <source>
        <dbReference type="Pfam" id="PF14748"/>
    </source>
</evidence>
<evidence type="ECO:0000259" key="9">
    <source>
        <dbReference type="Pfam" id="PF03807"/>
    </source>
</evidence>
<keyword evidence="6 8" id="KW-0028">Amino-acid biosynthesis</keyword>
<dbReference type="Gene3D" id="1.10.3730.10">
    <property type="entry name" value="ProC C-terminal domain-like"/>
    <property type="match status" value="1"/>
</dbReference>
<dbReference type="STRING" id="519472.BHY08_05400"/>
<dbReference type="RefSeq" id="WP_071456905.1">
    <property type="nucleotide sequence ID" value="NZ_CP017267.1"/>
</dbReference>
<dbReference type="InterPro" id="IPR053790">
    <property type="entry name" value="P5CR-like_CS"/>
</dbReference>
<keyword evidence="6" id="KW-0963">Cytoplasm</keyword>
<keyword evidence="2 6" id="KW-0641">Proline biosynthesis</keyword>
<organism evidence="11 12">
    <name type="scientific">Vagococcus teuberi</name>
    <dbReference type="NCBI Taxonomy" id="519472"/>
    <lineage>
        <taxon>Bacteria</taxon>
        <taxon>Bacillati</taxon>
        <taxon>Bacillota</taxon>
        <taxon>Bacilli</taxon>
        <taxon>Lactobacillales</taxon>
        <taxon>Enterococcaceae</taxon>
        <taxon>Vagococcus</taxon>
    </lineage>
</organism>
<dbReference type="KEGG" id="vte:BHY08_05400"/>
<dbReference type="InterPro" id="IPR000304">
    <property type="entry name" value="Pyrroline-COOH_reductase"/>
</dbReference>
<evidence type="ECO:0000256" key="2">
    <source>
        <dbReference type="ARBA" id="ARBA00022650"/>
    </source>
</evidence>
<evidence type="ECO:0000256" key="8">
    <source>
        <dbReference type="RuleBase" id="RU003903"/>
    </source>
</evidence>
<evidence type="ECO:0000256" key="1">
    <source>
        <dbReference type="ARBA" id="ARBA00005525"/>
    </source>
</evidence>
<dbReference type="UniPathway" id="UPA00098">
    <property type="reaction ID" value="UER00361"/>
</dbReference>
<comment type="catalytic activity">
    <reaction evidence="6">
        <text>L-proline + NAD(+) = (S)-1-pyrroline-5-carboxylate + NADH + 2 H(+)</text>
        <dbReference type="Rhea" id="RHEA:14105"/>
        <dbReference type="ChEBI" id="CHEBI:15378"/>
        <dbReference type="ChEBI" id="CHEBI:17388"/>
        <dbReference type="ChEBI" id="CHEBI:57540"/>
        <dbReference type="ChEBI" id="CHEBI:57945"/>
        <dbReference type="ChEBI" id="CHEBI:60039"/>
        <dbReference type="EC" id="1.5.1.2"/>
    </reaction>
</comment>
<name>A0A1J0A5V8_9ENTE</name>
<sequence length="261" mass="27714">MKIGIFGAGHMGSAMIKGWVQSNEIKPEDILVKGGRSNTAAKLQKTIPFKLTDSVADFNQVDIIFLAVKTPIILPVIHELKNFLKSSIPIVSVSAGVPVSEMQVALGEEYPVAQAIPNTPVQINQGITGIVYTDSITDAQKEMIHQSLAILGMVKEITADNINIFGTLAGCGPAFVDVFMEALGDAAVLHGMNRELAYEVVANMVSGAANLLSESKKHPGELKDGVTSPGGTTIKGVVALEKNGFRYATISSIDSIMDSYK</sequence>
<comment type="pathway">
    <text evidence="6 8">Amino-acid biosynthesis; L-proline biosynthesis; L-proline from L-glutamate 5-semialdehyde: step 1/1.</text>
</comment>
<dbReference type="EC" id="1.5.1.2" evidence="6 7"/>
<dbReference type="NCBIfam" id="TIGR00112">
    <property type="entry name" value="proC"/>
    <property type="match status" value="1"/>
</dbReference>
<evidence type="ECO:0000313" key="11">
    <source>
        <dbReference type="EMBL" id="APB31312.1"/>
    </source>
</evidence>
<dbReference type="PANTHER" id="PTHR11645:SF53">
    <property type="entry name" value="PYRROLINE-5-CARBOXYLATE REDUCTASE 3"/>
    <property type="match status" value="1"/>
</dbReference>
<evidence type="ECO:0000256" key="5">
    <source>
        <dbReference type="ARBA" id="ARBA00058118"/>
    </source>
</evidence>
<dbReference type="Pfam" id="PF03807">
    <property type="entry name" value="F420_oxidored"/>
    <property type="match status" value="1"/>
</dbReference>
<dbReference type="GO" id="GO:0004735">
    <property type="term" value="F:pyrroline-5-carboxylate reductase activity"/>
    <property type="evidence" value="ECO:0007669"/>
    <property type="project" value="UniProtKB-UniRule"/>
</dbReference>
<keyword evidence="4 6" id="KW-0560">Oxidoreductase</keyword>
<dbReference type="Pfam" id="PF14748">
    <property type="entry name" value="P5CR_dimer"/>
    <property type="match status" value="1"/>
</dbReference>
<evidence type="ECO:0000256" key="4">
    <source>
        <dbReference type="ARBA" id="ARBA00023002"/>
    </source>
</evidence>
<comment type="function">
    <text evidence="5 6">Catalyzes the reduction of 1-pyrroline-5-carboxylate (PCA) to L-proline.</text>
</comment>
<dbReference type="Gene3D" id="3.40.50.720">
    <property type="entry name" value="NAD(P)-binding Rossmann-like Domain"/>
    <property type="match status" value="1"/>
</dbReference>
<dbReference type="InterPro" id="IPR036291">
    <property type="entry name" value="NAD(P)-bd_dom_sf"/>
</dbReference>
<dbReference type="InterPro" id="IPR008927">
    <property type="entry name" value="6-PGluconate_DH-like_C_sf"/>
</dbReference>
<evidence type="ECO:0000256" key="3">
    <source>
        <dbReference type="ARBA" id="ARBA00022857"/>
    </source>
</evidence>
<keyword evidence="3 6" id="KW-0521">NADP</keyword>
<gene>
    <name evidence="6" type="primary">proC</name>
    <name evidence="11" type="ORF">BHY08_05400</name>
</gene>
<dbReference type="OrthoDB" id="9805754at2"/>
<dbReference type="AlphaFoldDB" id="A0A1J0A5V8"/>
<reference evidence="11 12" key="1">
    <citation type="submission" date="2016-09" db="EMBL/GenBank/DDBJ databases">
        <title>Vagococcus teuberi sp. nov., isolated from the Malian artisanal sour milk fene.</title>
        <authorList>
            <person name="Wullschleger S."/>
            <person name="Seifert C."/>
            <person name="Baumgartner S."/>
            <person name="Lacroix C."/>
            <person name="Bonfoh B."/>
            <person name="Stevens M.J."/>
            <person name="Meile L."/>
        </authorList>
    </citation>
    <scope>NUCLEOTIDE SEQUENCE [LARGE SCALE GENOMIC DNA]</scope>
    <source>
        <strain evidence="11 12">DSM 21459</strain>
    </source>
</reference>
<dbReference type="InterPro" id="IPR028939">
    <property type="entry name" value="P5C_Rdtase_cat_N"/>
</dbReference>
<comment type="subcellular location">
    <subcellularLocation>
        <location evidence="6">Cytoplasm</location>
    </subcellularLocation>
</comment>
<protein>
    <recommendedName>
        <fullName evidence="6 7">Pyrroline-5-carboxylate reductase</fullName>
        <shortName evidence="6">P5C reductase</shortName>
        <shortName evidence="6">P5CR</shortName>
        <ecNumber evidence="6 7">1.5.1.2</ecNumber>
    </recommendedName>
    <alternativeName>
        <fullName evidence="6">PCA reductase</fullName>
    </alternativeName>
</protein>